<dbReference type="EMBL" id="JACDUS010000002">
    <property type="protein sequence ID" value="MBA2880518.1"/>
    <property type="molecule type" value="Genomic_DNA"/>
</dbReference>
<gene>
    <name evidence="4" type="ORF">HNR65_000836</name>
</gene>
<organism evidence="4 5">
    <name type="scientific">Desulfosalsimonas propionicica</name>
    <dbReference type="NCBI Taxonomy" id="332175"/>
    <lineage>
        <taxon>Bacteria</taxon>
        <taxon>Pseudomonadati</taxon>
        <taxon>Thermodesulfobacteriota</taxon>
        <taxon>Desulfobacteria</taxon>
        <taxon>Desulfobacterales</taxon>
        <taxon>Desulfosalsimonadaceae</taxon>
        <taxon>Desulfosalsimonas</taxon>
    </lineage>
</organism>
<reference evidence="4 5" key="1">
    <citation type="submission" date="2020-07" db="EMBL/GenBank/DDBJ databases">
        <title>Genomic Encyclopedia of Type Strains, Phase IV (KMG-IV): sequencing the most valuable type-strain genomes for metagenomic binning, comparative biology and taxonomic classification.</title>
        <authorList>
            <person name="Goeker M."/>
        </authorList>
    </citation>
    <scope>NUCLEOTIDE SEQUENCE [LARGE SCALE GENOMIC DNA]</scope>
    <source>
        <strain evidence="4 5">DSM 17721</strain>
    </source>
</reference>
<accession>A0A7W0HJW3</accession>
<evidence type="ECO:0000259" key="3">
    <source>
        <dbReference type="PROSITE" id="PS50885"/>
    </source>
</evidence>
<dbReference type="Pfam" id="PF09984">
    <property type="entry name" value="sCache_4"/>
    <property type="match status" value="1"/>
</dbReference>
<dbReference type="InterPro" id="IPR050697">
    <property type="entry name" value="Adenylyl/Guanylyl_Cyclase_3/4"/>
</dbReference>
<dbReference type="RefSeq" id="WP_181550194.1">
    <property type="nucleotide sequence ID" value="NZ_JACDUS010000002.1"/>
</dbReference>
<keyword evidence="1" id="KW-1133">Transmembrane helix</keyword>
<proteinExistence type="predicted"/>
<dbReference type="SMART" id="SM00044">
    <property type="entry name" value="CYCc"/>
    <property type="match status" value="1"/>
</dbReference>
<dbReference type="PANTHER" id="PTHR43081">
    <property type="entry name" value="ADENYLATE CYCLASE, TERMINAL-DIFFERENTIATION SPECIFIC-RELATED"/>
    <property type="match status" value="1"/>
</dbReference>
<dbReference type="InterPro" id="IPR001054">
    <property type="entry name" value="A/G_cyclase"/>
</dbReference>
<dbReference type="CDD" id="cd06225">
    <property type="entry name" value="HAMP"/>
    <property type="match status" value="1"/>
</dbReference>
<dbReference type="InterPro" id="IPR019247">
    <property type="entry name" value="Histidine_kinase_BarA_N"/>
</dbReference>
<dbReference type="InterPro" id="IPR003660">
    <property type="entry name" value="HAMP_dom"/>
</dbReference>
<evidence type="ECO:0000313" key="4">
    <source>
        <dbReference type="EMBL" id="MBA2880518.1"/>
    </source>
</evidence>
<dbReference type="GO" id="GO:0004016">
    <property type="term" value="F:adenylate cyclase activity"/>
    <property type="evidence" value="ECO:0007669"/>
    <property type="project" value="UniProtKB-EC"/>
</dbReference>
<dbReference type="Pfam" id="PF00211">
    <property type="entry name" value="Guanylate_cyc"/>
    <property type="match status" value="1"/>
</dbReference>
<feature type="transmembrane region" description="Helical" evidence="1">
    <location>
        <begin position="163"/>
        <end position="183"/>
    </location>
</feature>
<dbReference type="GO" id="GO:0016020">
    <property type="term" value="C:membrane"/>
    <property type="evidence" value="ECO:0007669"/>
    <property type="project" value="InterPro"/>
</dbReference>
<dbReference type="Gene3D" id="3.30.70.1230">
    <property type="entry name" value="Nucleotide cyclase"/>
    <property type="match status" value="1"/>
</dbReference>
<dbReference type="CDD" id="cd07302">
    <property type="entry name" value="CHD"/>
    <property type="match status" value="1"/>
</dbReference>
<dbReference type="GO" id="GO:0035556">
    <property type="term" value="P:intracellular signal transduction"/>
    <property type="evidence" value="ECO:0007669"/>
    <property type="project" value="InterPro"/>
</dbReference>
<dbReference type="SUPFAM" id="SSF55073">
    <property type="entry name" value="Nucleotide cyclase"/>
    <property type="match status" value="1"/>
</dbReference>
<evidence type="ECO:0000313" key="5">
    <source>
        <dbReference type="Proteomes" id="UP000525298"/>
    </source>
</evidence>
<keyword evidence="1" id="KW-0812">Transmembrane</keyword>
<evidence type="ECO:0000259" key="2">
    <source>
        <dbReference type="PROSITE" id="PS50125"/>
    </source>
</evidence>
<dbReference type="EC" id="4.6.1.1" evidence="4"/>
<dbReference type="Gene3D" id="6.10.340.10">
    <property type="match status" value="1"/>
</dbReference>
<feature type="domain" description="Guanylate cyclase" evidence="2">
    <location>
        <begin position="274"/>
        <end position="406"/>
    </location>
</feature>
<keyword evidence="1" id="KW-0472">Membrane</keyword>
<keyword evidence="4" id="KW-0456">Lyase</keyword>
<sequence length="469" mass="51401">MKWHFGHKLALVMTGLVLIASCILGYSLVHRQFALLENQFAQTGTMLASQLSAGSVEGVFTEDELGLASLVNSLNENLPVAAAALVSRDHEILAHAGRDLPMHQRDLPMHQIESAEAIRTGGSVRGRGDIVWFHAPVVFQNVVGATAWVGLDRSELAAGKNRVVYSGAIVVALLVLTITLAAIRLGRSLGKPVNDMIQGAEAISSGDYGFRMQDHYKGEFAALADAFNRMAADLEQKLRVERTFSRFVSNPVAARYMDKEPSDLGREGCREEASVLFADLSGYTAFSESRSPEEIARILNLYFARFAEICHSCNGNVDKYIGDCAMMVFGCPQPDKDHRYNAMTCALQIQQRIAAFNEERRRENLPCLDVRVGISSGIVLAGLFGSHDRLQYTVVGQPANLAARLCDLADADQILIDRDFYQHVAARFPVQAHTTRRIQVKGFSNGVEVMIVKGWMHWSDAGAAFPASA</sequence>
<dbReference type="PROSITE" id="PS50885">
    <property type="entry name" value="HAMP"/>
    <property type="match status" value="1"/>
</dbReference>
<dbReference type="AlphaFoldDB" id="A0A7W0HJW3"/>
<dbReference type="PROSITE" id="PS51257">
    <property type="entry name" value="PROKAR_LIPOPROTEIN"/>
    <property type="match status" value="1"/>
</dbReference>
<dbReference type="GO" id="GO:0009190">
    <property type="term" value="P:cyclic nucleotide biosynthetic process"/>
    <property type="evidence" value="ECO:0007669"/>
    <property type="project" value="InterPro"/>
</dbReference>
<keyword evidence="5" id="KW-1185">Reference proteome</keyword>
<dbReference type="SUPFAM" id="SSF158472">
    <property type="entry name" value="HAMP domain-like"/>
    <property type="match status" value="1"/>
</dbReference>
<protein>
    <submittedName>
        <fullName evidence="4">Adenylate cyclase</fullName>
        <ecNumber evidence="4">4.6.1.1</ecNumber>
    </submittedName>
</protein>
<name>A0A7W0HJW3_9BACT</name>
<dbReference type="Pfam" id="PF00672">
    <property type="entry name" value="HAMP"/>
    <property type="match status" value="1"/>
</dbReference>
<dbReference type="PROSITE" id="PS50125">
    <property type="entry name" value="GUANYLATE_CYCLASE_2"/>
    <property type="match status" value="1"/>
</dbReference>
<dbReference type="InterPro" id="IPR029787">
    <property type="entry name" value="Nucleotide_cyclase"/>
</dbReference>
<dbReference type="PANTHER" id="PTHR43081:SF1">
    <property type="entry name" value="ADENYLATE CYCLASE, TERMINAL-DIFFERENTIATION SPECIFIC"/>
    <property type="match status" value="1"/>
</dbReference>
<feature type="domain" description="HAMP" evidence="3">
    <location>
        <begin position="187"/>
        <end position="239"/>
    </location>
</feature>
<dbReference type="Proteomes" id="UP000525298">
    <property type="component" value="Unassembled WGS sequence"/>
</dbReference>
<comment type="caution">
    <text evidence="4">The sequence shown here is derived from an EMBL/GenBank/DDBJ whole genome shotgun (WGS) entry which is preliminary data.</text>
</comment>
<evidence type="ECO:0000256" key="1">
    <source>
        <dbReference type="SAM" id="Phobius"/>
    </source>
</evidence>
<dbReference type="SMART" id="SM00304">
    <property type="entry name" value="HAMP"/>
    <property type="match status" value="1"/>
</dbReference>